<organism evidence="5 6">
    <name type="scientific">Kitasatospora terrestris</name>
    <dbReference type="NCBI Taxonomy" id="258051"/>
    <lineage>
        <taxon>Bacteria</taxon>
        <taxon>Bacillati</taxon>
        <taxon>Actinomycetota</taxon>
        <taxon>Actinomycetes</taxon>
        <taxon>Kitasatosporales</taxon>
        <taxon>Streptomycetaceae</taxon>
        <taxon>Kitasatospora</taxon>
    </lineage>
</organism>
<evidence type="ECO:0000259" key="4">
    <source>
        <dbReference type="PROSITE" id="PS50801"/>
    </source>
</evidence>
<evidence type="ECO:0000256" key="1">
    <source>
        <dbReference type="ARBA" id="ARBA00009013"/>
    </source>
</evidence>
<keyword evidence="6" id="KW-1185">Reference proteome</keyword>
<dbReference type="EMBL" id="BAABIS010000001">
    <property type="protein sequence ID" value="GAA4883275.1"/>
    <property type="molecule type" value="Genomic_DNA"/>
</dbReference>
<accession>A0ABP9EMX2</accession>
<comment type="caution">
    <text evidence="5">The sequence shown here is derived from an EMBL/GenBank/DDBJ whole genome shotgun (WGS) entry which is preliminary data.</text>
</comment>
<comment type="similarity">
    <text evidence="1 2">Belongs to the anti-sigma-factor antagonist family.</text>
</comment>
<dbReference type="NCBIfam" id="TIGR00377">
    <property type="entry name" value="ant_ant_sig"/>
    <property type="match status" value="1"/>
</dbReference>
<reference evidence="6" key="1">
    <citation type="journal article" date="2019" name="Int. J. Syst. Evol. Microbiol.">
        <title>The Global Catalogue of Microorganisms (GCM) 10K type strain sequencing project: providing services to taxonomists for standard genome sequencing and annotation.</title>
        <authorList>
            <consortium name="The Broad Institute Genomics Platform"/>
            <consortium name="The Broad Institute Genome Sequencing Center for Infectious Disease"/>
            <person name="Wu L."/>
            <person name="Ma J."/>
        </authorList>
    </citation>
    <scope>NUCLEOTIDE SEQUENCE [LARGE SCALE GENOMIC DNA]</scope>
    <source>
        <strain evidence="6">JCM 13006</strain>
    </source>
</reference>
<sequence>MPSQNDTEPTVPDRTDPAAGPVARPQSADDRAAVCALAGDLDIETLAPAATALDEAIRDRPDVLVVDLEQVGFCDSSGLNMLLKVRMAANAAGTELRLAGASPTVLRLLELTGADTVFSLHPDTASALTAPR</sequence>
<feature type="domain" description="STAS" evidence="4">
    <location>
        <begin position="37"/>
        <end position="131"/>
    </location>
</feature>
<dbReference type="InterPro" id="IPR036513">
    <property type="entry name" value="STAS_dom_sf"/>
</dbReference>
<protein>
    <recommendedName>
        <fullName evidence="2">Anti-sigma factor antagonist</fullName>
    </recommendedName>
</protein>
<dbReference type="Pfam" id="PF13466">
    <property type="entry name" value="STAS_2"/>
    <property type="match status" value="1"/>
</dbReference>
<dbReference type="InterPro" id="IPR003658">
    <property type="entry name" value="Anti-sigma_ant"/>
</dbReference>
<dbReference type="SUPFAM" id="SSF52091">
    <property type="entry name" value="SpoIIaa-like"/>
    <property type="match status" value="1"/>
</dbReference>
<dbReference type="RefSeq" id="WP_345701367.1">
    <property type="nucleotide sequence ID" value="NZ_BAABIS010000001.1"/>
</dbReference>
<dbReference type="PANTHER" id="PTHR33495:SF2">
    <property type="entry name" value="ANTI-SIGMA FACTOR ANTAGONIST TM_1081-RELATED"/>
    <property type="match status" value="1"/>
</dbReference>
<evidence type="ECO:0000313" key="6">
    <source>
        <dbReference type="Proteomes" id="UP001501752"/>
    </source>
</evidence>
<proteinExistence type="inferred from homology"/>
<feature type="region of interest" description="Disordered" evidence="3">
    <location>
        <begin position="1"/>
        <end position="29"/>
    </location>
</feature>
<dbReference type="CDD" id="cd07043">
    <property type="entry name" value="STAS_anti-anti-sigma_factors"/>
    <property type="match status" value="1"/>
</dbReference>
<dbReference type="Gene3D" id="3.30.750.24">
    <property type="entry name" value="STAS domain"/>
    <property type="match status" value="1"/>
</dbReference>
<evidence type="ECO:0000313" key="5">
    <source>
        <dbReference type="EMBL" id="GAA4883275.1"/>
    </source>
</evidence>
<evidence type="ECO:0000256" key="2">
    <source>
        <dbReference type="RuleBase" id="RU003749"/>
    </source>
</evidence>
<name>A0ABP9EMX2_9ACTN</name>
<dbReference type="Proteomes" id="UP001501752">
    <property type="component" value="Unassembled WGS sequence"/>
</dbReference>
<dbReference type="InterPro" id="IPR002645">
    <property type="entry name" value="STAS_dom"/>
</dbReference>
<gene>
    <name evidence="5" type="ORF">GCM10023235_74740</name>
</gene>
<dbReference type="InterPro" id="IPR058548">
    <property type="entry name" value="MlaB-like_STAS"/>
</dbReference>
<evidence type="ECO:0000256" key="3">
    <source>
        <dbReference type="SAM" id="MobiDB-lite"/>
    </source>
</evidence>
<dbReference type="PROSITE" id="PS50801">
    <property type="entry name" value="STAS"/>
    <property type="match status" value="1"/>
</dbReference>
<dbReference type="PANTHER" id="PTHR33495">
    <property type="entry name" value="ANTI-SIGMA FACTOR ANTAGONIST TM_1081-RELATED-RELATED"/>
    <property type="match status" value="1"/>
</dbReference>